<name>A0A402DU37_9CELL</name>
<dbReference type="AlphaFoldDB" id="A0A402DU37"/>
<evidence type="ECO:0000256" key="1">
    <source>
        <dbReference type="SAM" id="MobiDB-lite"/>
    </source>
</evidence>
<feature type="region of interest" description="Disordered" evidence="1">
    <location>
        <begin position="1"/>
        <end position="37"/>
    </location>
</feature>
<sequence length="257" mass="26622">MTEHPRATDGSQHPRSEPRPEPRTAPGGTPAPDDLGDRITRALRSRAAASPDPAVVAARIEAGLADAPVHRATVTVLTRRGGRVVAAGVVTSALAVAGAGAAAAANPYSGVARAVEDVAHAVGIEWSAMPDGYTREQYEAFWGAGYTVEDVDALGALWQTDAVQTKARAGQMVLDGEVVPVPPGLLVPGGDDATWGSAEEREVEAFWNAGYTAEDVDALNALWDSDHMETKARAGRMLLDGTPLPFGPGEGDDAGRG</sequence>
<dbReference type="RefSeq" id="WP_130782236.1">
    <property type="nucleotide sequence ID" value="NZ_BIMR01000231.1"/>
</dbReference>
<dbReference type="OrthoDB" id="3292271at2"/>
<protein>
    <submittedName>
        <fullName evidence="2">Uncharacterized protein</fullName>
    </submittedName>
</protein>
<dbReference type="EMBL" id="BIMR01000231">
    <property type="protein sequence ID" value="GCE77625.1"/>
    <property type="molecule type" value="Genomic_DNA"/>
</dbReference>
<evidence type="ECO:0000313" key="3">
    <source>
        <dbReference type="Proteomes" id="UP000289954"/>
    </source>
</evidence>
<reference evidence="2 3" key="1">
    <citation type="submission" date="2019-01" db="EMBL/GenBank/DDBJ databases">
        <title>Draft genome sequence of Cellulomonas takizawaensis strain TKZ-21.</title>
        <authorList>
            <person name="Yamamura H."/>
            <person name="Hayashi T."/>
            <person name="Hamada M."/>
            <person name="Serisawa Y."/>
            <person name="Matsuyama K."/>
            <person name="Nakagawa Y."/>
            <person name="Otoguro M."/>
            <person name="Yanagida F."/>
            <person name="Hayakawa M."/>
        </authorList>
    </citation>
    <scope>NUCLEOTIDE SEQUENCE [LARGE SCALE GENOMIC DNA]</scope>
    <source>
        <strain evidence="2 3">NBRC12680</strain>
    </source>
</reference>
<proteinExistence type="predicted"/>
<feature type="compositionally biased region" description="Basic and acidic residues" evidence="1">
    <location>
        <begin position="1"/>
        <end position="22"/>
    </location>
</feature>
<dbReference type="Proteomes" id="UP000289954">
    <property type="component" value="Unassembled WGS sequence"/>
</dbReference>
<evidence type="ECO:0000313" key="2">
    <source>
        <dbReference type="EMBL" id="GCE77625.1"/>
    </source>
</evidence>
<keyword evidence="3" id="KW-1185">Reference proteome</keyword>
<organism evidence="2 3">
    <name type="scientific">Cellulomonas biazotea</name>
    <dbReference type="NCBI Taxonomy" id="1709"/>
    <lineage>
        <taxon>Bacteria</taxon>
        <taxon>Bacillati</taxon>
        <taxon>Actinomycetota</taxon>
        <taxon>Actinomycetes</taxon>
        <taxon>Micrococcales</taxon>
        <taxon>Cellulomonadaceae</taxon>
        <taxon>Cellulomonas</taxon>
    </lineage>
</organism>
<accession>A0A402DU37</accession>
<comment type="caution">
    <text evidence="2">The sequence shown here is derived from an EMBL/GenBank/DDBJ whole genome shotgun (WGS) entry which is preliminary data.</text>
</comment>
<gene>
    <name evidence="2" type="ORF">CBZ_26810</name>
</gene>